<dbReference type="PANTHER" id="PTHR43201">
    <property type="entry name" value="ACYL-COA SYNTHETASE"/>
    <property type="match status" value="1"/>
</dbReference>
<dbReference type="Pfam" id="PF00501">
    <property type="entry name" value="AMP-binding"/>
    <property type="match status" value="1"/>
</dbReference>
<dbReference type="PANTHER" id="PTHR43201:SF8">
    <property type="entry name" value="ACYL-COA SYNTHETASE FAMILY MEMBER 3"/>
    <property type="match status" value="1"/>
</dbReference>
<dbReference type="STRING" id="1236971.JCM9152_3663"/>
<dbReference type="GO" id="GO:0006631">
    <property type="term" value="P:fatty acid metabolic process"/>
    <property type="evidence" value="ECO:0007669"/>
    <property type="project" value="TreeGrafter"/>
</dbReference>
<accession>W4QLB5</accession>
<evidence type="ECO:0000313" key="4">
    <source>
        <dbReference type="Proteomes" id="UP000018895"/>
    </source>
</evidence>
<dbReference type="SUPFAM" id="SSF56801">
    <property type="entry name" value="Acetyl-CoA synthetase-like"/>
    <property type="match status" value="1"/>
</dbReference>
<name>W4QLB5_9BACI</name>
<dbReference type="Proteomes" id="UP000018895">
    <property type="component" value="Unassembled WGS sequence"/>
</dbReference>
<dbReference type="EMBL" id="BAUU01000029">
    <property type="protein sequence ID" value="GAE32144.1"/>
    <property type="molecule type" value="Genomic_DNA"/>
</dbReference>
<organism evidence="3 4">
    <name type="scientific">Halalkalibacter hemicellulosilyticusJCM 9152</name>
    <dbReference type="NCBI Taxonomy" id="1236971"/>
    <lineage>
        <taxon>Bacteria</taxon>
        <taxon>Bacillati</taxon>
        <taxon>Bacillota</taxon>
        <taxon>Bacilli</taxon>
        <taxon>Bacillales</taxon>
        <taxon>Bacillaceae</taxon>
        <taxon>Halalkalibacter</taxon>
    </lineage>
</organism>
<protein>
    <submittedName>
        <fullName evidence="3">Long-chain-fatty-acid-CoA ligase</fullName>
    </submittedName>
</protein>
<dbReference type="Gene3D" id="3.40.50.12780">
    <property type="entry name" value="N-terminal domain of ligase-like"/>
    <property type="match status" value="1"/>
</dbReference>
<sequence length="460" mass="52458">MFKERDERMKFWELQPTGQIAIIEQNGHTHTYDDLQKQINYFTNEIASNDKRLGLILCQNRLQDIVAYLGALQSGDAVMLLDEKVHKPLIDTIVTTYKPDWIHADIQGVHADYEQIKQNLFIRKENEGLSIYPELAVLLSTSGTTGSVKFVRLSYSNLEANAASIATYLQLNQTERPLLSLPMQYSYGLSVINSHLKVRATMLINNESVISKEFWQRFNQYEATSFAGVPYTYQMLHRLRFNQIELPTLRSFTQAGGRLSAKLINYFQESAKQKDARFYVMYGQTEATARMSYMPPEYLQNHIGSIGISIPDGEFSIDENSKELIYKGPNVMLGYAFSRMDLEKGDECNGVLFTGDLAEVTNEGFYSIIGRKNRFVKLFGLRISLDDVEKTIEQKFQLVVACTGTDERMVIAIEEGHYLDKVKRFVGDVYGLHHSSYSVIIVEAIPRLANGKVDYKQLMG</sequence>
<gene>
    <name evidence="3" type="ORF">JCM9152_3663</name>
</gene>
<evidence type="ECO:0000256" key="1">
    <source>
        <dbReference type="ARBA" id="ARBA00006432"/>
    </source>
</evidence>
<dbReference type="AlphaFoldDB" id="W4QLB5"/>
<feature type="domain" description="AMP-dependent synthetase/ligase" evidence="2">
    <location>
        <begin position="15"/>
        <end position="335"/>
    </location>
</feature>
<evidence type="ECO:0000313" key="3">
    <source>
        <dbReference type="EMBL" id="GAE32144.1"/>
    </source>
</evidence>
<comment type="caution">
    <text evidence="3">The sequence shown here is derived from an EMBL/GenBank/DDBJ whole genome shotgun (WGS) entry which is preliminary data.</text>
</comment>
<dbReference type="InterPro" id="IPR042099">
    <property type="entry name" value="ANL_N_sf"/>
</dbReference>
<dbReference type="GO" id="GO:0031956">
    <property type="term" value="F:medium-chain fatty acid-CoA ligase activity"/>
    <property type="evidence" value="ECO:0007669"/>
    <property type="project" value="TreeGrafter"/>
</dbReference>
<evidence type="ECO:0000259" key="2">
    <source>
        <dbReference type="Pfam" id="PF00501"/>
    </source>
</evidence>
<keyword evidence="3" id="KW-0436">Ligase</keyword>
<keyword evidence="4" id="KW-1185">Reference proteome</keyword>
<proteinExistence type="inferred from homology"/>
<reference evidence="3" key="1">
    <citation type="journal article" date="2014" name="Genome Announc.">
        <title>Draft Genome Sequences of Three Alkaliphilic Bacillus Strains, Bacillus wakoensis JCM 9140T, Bacillus akibai JCM 9157T, and Bacillus hemicellulosilyticus JCM 9152T.</title>
        <authorList>
            <person name="Yuki M."/>
            <person name="Oshima K."/>
            <person name="Suda W."/>
            <person name="Oshida Y."/>
            <person name="Kitamura K."/>
            <person name="Iida T."/>
            <person name="Hattori M."/>
            <person name="Ohkuma M."/>
        </authorList>
    </citation>
    <scope>NUCLEOTIDE SEQUENCE [LARGE SCALE GENOMIC DNA]</scope>
    <source>
        <strain evidence="3">JCM 9152</strain>
    </source>
</reference>
<dbReference type="InterPro" id="IPR000873">
    <property type="entry name" value="AMP-dep_synth/lig_dom"/>
</dbReference>
<comment type="similarity">
    <text evidence="1">Belongs to the ATP-dependent AMP-binding enzyme family.</text>
</comment>